<comment type="caution">
    <text evidence="1">The sequence shown here is derived from an EMBL/GenBank/DDBJ whole genome shotgun (WGS) entry which is preliminary data.</text>
</comment>
<dbReference type="Pfam" id="PF07006">
    <property type="entry name" value="DUF1310"/>
    <property type="match status" value="1"/>
</dbReference>
<dbReference type="EMBL" id="JXJW01000011">
    <property type="protein sequence ID" value="PCS06342.1"/>
    <property type="molecule type" value="Genomic_DNA"/>
</dbReference>
<evidence type="ECO:0000313" key="2">
    <source>
        <dbReference type="Proteomes" id="UP000218282"/>
    </source>
</evidence>
<sequence>MNRQALNDEMVAVVKSDEAHKIVEHEVKSLDEEAFTPEGVIKSYEINYKSIKYNPMGSIMFDVIINRDSNLVVSCSLNKRSGILSSGGVVLSENLVGLTERKGG</sequence>
<reference evidence="1 2" key="1">
    <citation type="submission" date="2014-12" db="EMBL/GenBank/DDBJ databases">
        <title>Draft genome sequences of 10 type strains of Lactococcus.</title>
        <authorList>
            <person name="Sun Z."/>
            <person name="Zhong Z."/>
            <person name="Liu W."/>
            <person name="Zhang W."/>
            <person name="Zhang H."/>
        </authorList>
    </citation>
    <scope>NUCLEOTIDE SEQUENCE [LARGE SCALE GENOMIC DNA]</scope>
    <source>
        <strain evidence="1 2">DSM 6634</strain>
    </source>
</reference>
<dbReference type="AlphaFoldDB" id="A0A2A5RYM7"/>
<dbReference type="Proteomes" id="UP000218282">
    <property type="component" value="Unassembled WGS sequence"/>
</dbReference>
<dbReference type="InterPro" id="IPR010738">
    <property type="entry name" value="DUF1310"/>
</dbReference>
<organism evidence="1 2">
    <name type="scientific">Pseudolactococcus piscium</name>
    <dbReference type="NCBI Taxonomy" id="1364"/>
    <lineage>
        <taxon>Bacteria</taxon>
        <taxon>Bacillati</taxon>
        <taxon>Bacillota</taxon>
        <taxon>Bacilli</taxon>
        <taxon>Lactobacillales</taxon>
        <taxon>Streptococcaceae</taxon>
        <taxon>Pseudolactococcus</taxon>
    </lineage>
</organism>
<proteinExistence type="predicted"/>
<evidence type="ECO:0000313" key="1">
    <source>
        <dbReference type="EMBL" id="PCS06342.1"/>
    </source>
</evidence>
<accession>A0A2A5RYM7</accession>
<protein>
    <recommendedName>
        <fullName evidence="3">DUF1310 family protein</fullName>
    </recommendedName>
</protein>
<evidence type="ECO:0008006" key="3">
    <source>
        <dbReference type="Google" id="ProtNLM"/>
    </source>
</evidence>
<gene>
    <name evidence="1" type="ORF">RU86_GL000298</name>
</gene>
<keyword evidence="2" id="KW-1185">Reference proteome</keyword>
<name>A0A2A5RYM7_9LACT</name>